<protein>
    <submittedName>
        <fullName evidence="2">DUF2285 domain-containing protein</fullName>
    </submittedName>
</protein>
<evidence type="ECO:0000259" key="1">
    <source>
        <dbReference type="Pfam" id="PF10074"/>
    </source>
</evidence>
<dbReference type="EMBL" id="JAOBTW010000004">
    <property type="protein sequence ID" value="MDZ7281343.1"/>
    <property type="molecule type" value="Genomic_DNA"/>
</dbReference>
<dbReference type="Proteomes" id="UP001292182">
    <property type="component" value="Unassembled WGS sequence"/>
</dbReference>
<evidence type="ECO:0000313" key="3">
    <source>
        <dbReference type="Proteomes" id="UP001292182"/>
    </source>
</evidence>
<proteinExistence type="predicted"/>
<evidence type="ECO:0000313" key="2">
    <source>
        <dbReference type="EMBL" id="MDZ7281343.1"/>
    </source>
</evidence>
<reference evidence="3" key="1">
    <citation type="submission" date="2023-07" db="EMBL/GenBank/DDBJ databases">
        <title>Whole genome sequence analysis of rice epiphytic Sphingomonas sanguinis OsEp_Plm_15B2.</title>
        <authorList>
            <person name="Sahu K.P."/>
            <person name="Asharani P."/>
            <person name="Reddy B."/>
            <person name="Kumar A."/>
        </authorList>
    </citation>
    <scope>NUCLEOTIDE SEQUENCE [LARGE SCALE GENOMIC DNA]</scope>
    <source>
        <strain evidence="3">OsEp_Plm_15B2</strain>
    </source>
</reference>
<feature type="domain" description="T6SS Transcription factor RovC-like DNA binding" evidence="1">
    <location>
        <begin position="140"/>
        <end position="230"/>
    </location>
</feature>
<dbReference type="Pfam" id="PF10074">
    <property type="entry name" value="RovC_DNA-bd"/>
    <property type="match status" value="1"/>
</dbReference>
<name>A0ABU5LN33_9SPHN</name>
<accession>A0ABU5LN33</accession>
<comment type="caution">
    <text evidence="2">The sequence shown here is derived from an EMBL/GenBank/DDBJ whole genome shotgun (WGS) entry which is preliminary data.</text>
</comment>
<dbReference type="InterPro" id="IPR018754">
    <property type="entry name" value="RovC-like_DNA-bd"/>
</dbReference>
<sequence length="248" mass="26980">MAAPRSCLCRLVHPRQHRDPRCGASLRRAPPLGGCTFAEDPGIGAPAARILWHEALDPGTLSVTVTPVSGPGPDAVDLDRLAPWLTVVEGRDAREHAVLSDGWRRIRVDVEAGTLREGGTVILAYRLRGLHSVEPRLLPLRRLVTLCRAGRFAATLFPPDRRMPRWIEFLRVADARASGASYQDIAAVLFGEARTRRDWHAPGRSLHSQVRRLVAGASAMAAGGYCDLLRRRGAGQRSNGCDIGGPED</sequence>
<gene>
    <name evidence="2" type="ORF">N4G62_04790</name>
</gene>
<organism evidence="2 3">
    <name type="scientific">Sphingomonas sanguinis</name>
    <dbReference type="NCBI Taxonomy" id="33051"/>
    <lineage>
        <taxon>Bacteria</taxon>
        <taxon>Pseudomonadati</taxon>
        <taxon>Pseudomonadota</taxon>
        <taxon>Alphaproteobacteria</taxon>
        <taxon>Sphingomonadales</taxon>
        <taxon>Sphingomonadaceae</taxon>
        <taxon>Sphingomonas</taxon>
    </lineage>
</organism>
<keyword evidence="3" id="KW-1185">Reference proteome</keyword>